<feature type="transmembrane region" description="Helical" evidence="3">
    <location>
        <begin position="239"/>
        <end position="257"/>
    </location>
</feature>
<keyword evidence="1" id="KW-0862">Zinc</keyword>
<dbReference type="EMBL" id="LJSK01000047">
    <property type="protein sequence ID" value="KPI88543.1"/>
    <property type="molecule type" value="Genomic_DNA"/>
</dbReference>
<accession>A0A0N1I9B9</accession>
<dbReference type="PANTHER" id="PTHR46359">
    <property type="entry name" value="GEO07743P1"/>
    <property type="match status" value="1"/>
</dbReference>
<feature type="region of interest" description="Disordered" evidence="2">
    <location>
        <begin position="448"/>
        <end position="538"/>
    </location>
</feature>
<evidence type="ECO:0000259" key="4">
    <source>
        <dbReference type="PROSITE" id="PS50089"/>
    </source>
</evidence>
<dbReference type="SMART" id="SM00184">
    <property type="entry name" value="RING"/>
    <property type="match status" value="1"/>
</dbReference>
<feature type="transmembrane region" description="Helical" evidence="3">
    <location>
        <begin position="47"/>
        <end position="66"/>
    </location>
</feature>
<evidence type="ECO:0000313" key="5">
    <source>
        <dbReference type="EMBL" id="KPI88543.1"/>
    </source>
</evidence>
<sequence>MHITIPILSIGPYSIALVAGLLLYWNASLIISRSLTAFLATMVSMKLDLVFHLLYACAHHLVAAAFRLRMAWDPQEALSHFQVHSQLYLIADIASIALLVGNTLQFWPAALITRIALSALATRAEAWMRWWESQSVVEHIFVTLSCMMCMAGCALQWAYYVLLPLEEREGGGFASLLMWYTSTVYIIAIGVRAACVFTTALMRLFGYRLLQCLASRVDRIAARALEDSGLNPYSEVHELYMAYLYAVVCAMTAWYYAPSSLPMWMQCFVLLRLYVIASASGKLQRYKQVLDRFPSVSADPSKACAICRDDFLTGENVTRLPCGHTFHGACVRSWLVRVATCPTCRRPVADVAWSTDQPRRAVVRGIAGGRFTGSLQPLAPRLSAAAPRTRATPRTPISANVAHSFTNPLSSAHEFAVAQAPLPHLAELQRIEAERRSLAQHRHELLSLPSSPASSPLGAPPPSAHQASTSGVREEGDRFDPLLFTDTPLASAEMSDEGRRSGGDVSASRRRKRQRAEVVTTEGEVNSDTEAPPRRKRE</sequence>
<keyword evidence="1" id="KW-0479">Metal-binding</keyword>
<dbReference type="PROSITE" id="PS50089">
    <property type="entry name" value="ZF_RING_2"/>
    <property type="match status" value="1"/>
</dbReference>
<feature type="compositionally biased region" description="Low complexity" evidence="2">
    <location>
        <begin position="448"/>
        <end position="457"/>
    </location>
</feature>
<feature type="transmembrane region" description="Helical" evidence="3">
    <location>
        <begin position="182"/>
        <end position="206"/>
    </location>
</feature>
<dbReference type="OMA" id="SSRVEWQ"/>
<dbReference type="CDD" id="cd16454">
    <property type="entry name" value="RING-H2_PA-TM-RING"/>
    <property type="match status" value="1"/>
</dbReference>
<dbReference type="InterPro" id="IPR052804">
    <property type="entry name" value="UEC_component"/>
</dbReference>
<reference evidence="5 6" key="1">
    <citation type="journal article" date="2015" name="PLoS Pathog.">
        <title>Leptomonas seymouri: Adaptations to the Dixenous Life Cycle Analyzed by Genome Sequencing, Transcriptome Profiling and Co-infection with Leishmania donovani.</title>
        <authorList>
            <person name="Kraeva N."/>
            <person name="Butenko A."/>
            <person name="Hlavacova J."/>
            <person name="Kostygov A."/>
            <person name="Myskova J."/>
            <person name="Grybchuk D."/>
            <person name="Lestinova T."/>
            <person name="Votypka J."/>
            <person name="Volf P."/>
            <person name="Opperdoes F."/>
            <person name="Flegontov P."/>
            <person name="Lukes J."/>
            <person name="Yurchenko V."/>
        </authorList>
    </citation>
    <scope>NUCLEOTIDE SEQUENCE [LARGE SCALE GENOMIC DNA]</scope>
    <source>
        <strain evidence="5 6">ATCC 30220</strain>
    </source>
</reference>
<dbReference type="SUPFAM" id="SSF57850">
    <property type="entry name" value="RING/U-box"/>
    <property type="match status" value="1"/>
</dbReference>
<dbReference type="Gene3D" id="3.30.40.10">
    <property type="entry name" value="Zinc/RING finger domain, C3HC4 (zinc finger)"/>
    <property type="match status" value="1"/>
</dbReference>
<name>A0A0N1I9B9_LEPSE</name>
<comment type="caution">
    <text evidence="5">The sequence shown here is derived from an EMBL/GenBank/DDBJ whole genome shotgun (WGS) entry which is preliminary data.</text>
</comment>
<keyword evidence="3" id="KW-0812">Transmembrane</keyword>
<feature type="domain" description="RING-type" evidence="4">
    <location>
        <begin position="304"/>
        <end position="345"/>
    </location>
</feature>
<evidence type="ECO:0000256" key="2">
    <source>
        <dbReference type="SAM" id="MobiDB-lite"/>
    </source>
</evidence>
<protein>
    <submittedName>
        <fullName evidence="5">Putative zinc finger protein</fullName>
    </submittedName>
</protein>
<dbReference type="OrthoDB" id="272091at2759"/>
<dbReference type="PANTHER" id="PTHR46359:SF2">
    <property type="entry name" value="GEO07743P1"/>
    <property type="match status" value="1"/>
</dbReference>
<dbReference type="Pfam" id="PF13639">
    <property type="entry name" value="zf-RING_2"/>
    <property type="match status" value="1"/>
</dbReference>
<dbReference type="GO" id="GO:0008270">
    <property type="term" value="F:zinc ion binding"/>
    <property type="evidence" value="ECO:0007669"/>
    <property type="project" value="UniProtKB-KW"/>
</dbReference>
<keyword evidence="1" id="KW-0863">Zinc-finger</keyword>
<keyword evidence="3" id="KW-1133">Transmembrane helix</keyword>
<dbReference type="InterPro" id="IPR013083">
    <property type="entry name" value="Znf_RING/FYVE/PHD"/>
</dbReference>
<evidence type="ECO:0000256" key="1">
    <source>
        <dbReference type="PROSITE-ProRule" id="PRU00175"/>
    </source>
</evidence>
<gene>
    <name evidence="5" type="ORF">ABL78_2355</name>
</gene>
<evidence type="ECO:0000256" key="3">
    <source>
        <dbReference type="SAM" id="Phobius"/>
    </source>
</evidence>
<proteinExistence type="predicted"/>
<evidence type="ECO:0000313" key="6">
    <source>
        <dbReference type="Proteomes" id="UP000038009"/>
    </source>
</evidence>
<feature type="transmembrane region" description="Helical" evidence="3">
    <location>
        <begin position="7"/>
        <end position="27"/>
    </location>
</feature>
<organism evidence="5 6">
    <name type="scientific">Leptomonas seymouri</name>
    <dbReference type="NCBI Taxonomy" id="5684"/>
    <lineage>
        <taxon>Eukaryota</taxon>
        <taxon>Discoba</taxon>
        <taxon>Euglenozoa</taxon>
        <taxon>Kinetoplastea</taxon>
        <taxon>Metakinetoplastina</taxon>
        <taxon>Trypanosomatida</taxon>
        <taxon>Trypanosomatidae</taxon>
        <taxon>Leishmaniinae</taxon>
        <taxon>Leptomonas</taxon>
    </lineage>
</organism>
<dbReference type="VEuPathDB" id="TriTrypDB:Lsey_0047_0240"/>
<dbReference type="InterPro" id="IPR001841">
    <property type="entry name" value="Znf_RING"/>
</dbReference>
<feature type="transmembrane region" description="Helical" evidence="3">
    <location>
        <begin position="140"/>
        <end position="162"/>
    </location>
</feature>
<dbReference type="Proteomes" id="UP000038009">
    <property type="component" value="Unassembled WGS sequence"/>
</dbReference>
<keyword evidence="6" id="KW-1185">Reference proteome</keyword>
<keyword evidence="3" id="KW-0472">Membrane</keyword>
<dbReference type="AlphaFoldDB" id="A0A0N1I9B9"/>